<proteinExistence type="predicted"/>
<dbReference type="Proteomes" id="UP001331761">
    <property type="component" value="Unassembled WGS sequence"/>
</dbReference>
<organism evidence="2 3">
    <name type="scientific">Trichostrongylus colubriformis</name>
    <name type="common">Black scour worm</name>
    <dbReference type="NCBI Taxonomy" id="6319"/>
    <lineage>
        <taxon>Eukaryota</taxon>
        <taxon>Metazoa</taxon>
        <taxon>Ecdysozoa</taxon>
        <taxon>Nematoda</taxon>
        <taxon>Chromadorea</taxon>
        <taxon>Rhabditida</taxon>
        <taxon>Rhabditina</taxon>
        <taxon>Rhabditomorpha</taxon>
        <taxon>Strongyloidea</taxon>
        <taxon>Trichostrongylidae</taxon>
        <taxon>Trichostrongylus</taxon>
    </lineage>
</organism>
<keyword evidence="3" id="KW-1185">Reference proteome</keyword>
<feature type="chain" id="PRO_5043045174" evidence="1">
    <location>
        <begin position="23"/>
        <end position="107"/>
    </location>
</feature>
<reference evidence="2 3" key="1">
    <citation type="submission" date="2019-10" db="EMBL/GenBank/DDBJ databases">
        <title>Assembly and Annotation for the nematode Trichostrongylus colubriformis.</title>
        <authorList>
            <person name="Martin J."/>
        </authorList>
    </citation>
    <scope>NUCLEOTIDE SEQUENCE [LARGE SCALE GENOMIC DNA]</scope>
    <source>
        <strain evidence="2">G859</strain>
        <tissue evidence="2">Whole worm</tissue>
    </source>
</reference>
<dbReference type="EMBL" id="WIXE01024907">
    <property type="protein sequence ID" value="KAK5965184.1"/>
    <property type="molecule type" value="Genomic_DNA"/>
</dbReference>
<keyword evidence="1" id="KW-0732">Signal</keyword>
<feature type="signal peptide" evidence="1">
    <location>
        <begin position="1"/>
        <end position="22"/>
    </location>
</feature>
<protein>
    <submittedName>
        <fullName evidence="2">Uncharacterized protein</fullName>
    </submittedName>
</protein>
<comment type="caution">
    <text evidence="2">The sequence shown here is derived from an EMBL/GenBank/DDBJ whole genome shotgun (WGS) entry which is preliminary data.</text>
</comment>
<gene>
    <name evidence="2" type="ORF">GCK32_022542</name>
</gene>
<accession>A0AAN8EXA0</accession>
<evidence type="ECO:0000256" key="1">
    <source>
        <dbReference type="SAM" id="SignalP"/>
    </source>
</evidence>
<name>A0AAN8EXA0_TRICO</name>
<evidence type="ECO:0000313" key="3">
    <source>
        <dbReference type="Proteomes" id="UP001331761"/>
    </source>
</evidence>
<sequence length="107" mass="11853">MSLYYVLVLALIIELQNGMVSSQQSYEDNRRAAGLGPLTLGRYAAREEYIQEYGYPNKDRTPATLVEKNSGTPLTAARAAAGLVDRESRMPMTAARAAQGFHSNRWD</sequence>
<evidence type="ECO:0000313" key="2">
    <source>
        <dbReference type="EMBL" id="KAK5965184.1"/>
    </source>
</evidence>
<dbReference type="AlphaFoldDB" id="A0AAN8EXA0"/>